<dbReference type="Pfam" id="PF13342">
    <property type="entry name" value="Toprim_Crpt"/>
    <property type="match status" value="1"/>
</dbReference>
<evidence type="ECO:0000256" key="10">
    <source>
        <dbReference type="ARBA" id="ARBA00032235"/>
    </source>
</evidence>
<dbReference type="PANTHER" id="PTHR11390">
    <property type="entry name" value="PROKARYOTIC DNA TOPOISOMERASE"/>
    <property type="match status" value="1"/>
</dbReference>
<sequence>MRVFIAEKPALAKVIADALGAGVRKDGYIQCGSDVVTWCVGHILELSPPEAHNPAYAKWNAADLPLKLRPAKYQPKTTTAAQFKVVQQLVGQATEIVHAGDPDDEGQLLVDEVLTYCDNTSPVKRVLINDLNTAAAKKALANLRDNREFLGLSQKALARSIGDQLYGFNMTRAYTLAAQQKGVQGVLSVGRVQTPILGLIVNRFNTFQNHSAAFFYNLSANIDVIGHRIVPRYQVPEGAPVDDKGRLIDETVANDVATACKGQPATVTASQTEEKSTPAPLPFSLLDLQAHMSKKHGLSAQQTQDVTQSLRENHKAITYNRSDCNYLTSEQFGDACATLAAIASALPVLAVSLSEANPAQKGRAFDDKKVSAHTAIIPTTTAPNPASMTVNERQVYHAIAAQYLAQFLPEKRYLAASATFAVNGHIFIAKATQTTQDGWTTLLSGTEDNEGESNDEFETSPFAALSALSNSDEGVCESVTVSKEKTKPLPLYTEATLLKDLQRVAKYVKDPKIRQLLKDRDAGKTGEHGGIGTPATRASMLETLQKRGFYTVEKKKLIPTELGLSFIASLPEIATAPDMTALWHEQQQMIEQGSFTVDEFLDALEDFIAGQMNNVDLSGMADGVPQTQSSQRPRLTAVCPKCNGAVVISAKVYACSGCELKVWGEVASKKLTLPQVETLFSKGKTAVLKGFKSKAGKPFDAKLVLDTATGKVSFEFENKK</sequence>
<dbReference type="GO" id="GO:0003917">
    <property type="term" value="F:DNA topoisomerase type I (single strand cut, ATP-independent) activity"/>
    <property type="evidence" value="ECO:0007669"/>
    <property type="project" value="UniProtKB-EC"/>
</dbReference>
<dbReference type="InterPro" id="IPR013497">
    <property type="entry name" value="Topo_IA_cen"/>
</dbReference>
<dbReference type="InterPro" id="IPR034144">
    <property type="entry name" value="TOPRIM_TopoIII"/>
</dbReference>
<dbReference type="SUPFAM" id="SSF56712">
    <property type="entry name" value="Prokaryotic type I DNA topoisomerase"/>
    <property type="match status" value="1"/>
</dbReference>
<evidence type="ECO:0000256" key="3">
    <source>
        <dbReference type="ARBA" id="ARBA00012891"/>
    </source>
</evidence>
<dbReference type="SMART" id="SM00436">
    <property type="entry name" value="TOP1Bc"/>
    <property type="match status" value="1"/>
</dbReference>
<feature type="domain" description="Toprim" evidence="12">
    <location>
        <begin position="1"/>
        <end position="132"/>
    </location>
</feature>
<dbReference type="CDD" id="cd03362">
    <property type="entry name" value="TOPRIM_TopoIA_TopoIII"/>
    <property type="match status" value="1"/>
</dbReference>
<dbReference type="CDD" id="cd00186">
    <property type="entry name" value="TOP1Ac"/>
    <property type="match status" value="1"/>
</dbReference>
<dbReference type="RefSeq" id="WP_011191426.1">
    <property type="nucleotide sequence ID" value="NC_006154.1"/>
</dbReference>
<evidence type="ECO:0000313" key="14">
    <source>
        <dbReference type="EMBL" id="CAF25473.1"/>
    </source>
</evidence>
<evidence type="ECO:0000256" key="5">
    <source>
        <dbReference type="ARBA" id="ARBA00023029"/>
    </source>
</evidence>
<dbReference type="Gene3D" id="2.70.20.10">
    <property type="entry name" value="Topoisomerase I, domain 3"/>
    <property type="match status" value="1"/>
</dbReference>
<evidence type="ECO:0000256" key="1">
    <source>
        <dbReference type="ARBA" id="ARBA00000213"/>
    </source>
</evidence>
<evidence type="ECO:0000256" key="6">
    <source>
        <dbReference type="ARBA" id="ARBA00023125"/>
    </source>
</evidence>
<dbReference type="InterPro" id="IPR025589">
    <property type="entry name" value="Toprim_C_rpt"/>
</dbReference>
<dbReference type="InterPro" id="IPR003602">
    <property type="entry name" value="Topo_IA_DNA-bd_dom"/>
</dbReference>
<organism evidence="14 15">
    <name type="scientific">Yersinia pseudotuberculosis serotype I (strain IP32953)</name>
    <dbReference type="NCBI Taxonomy" id="273123"/>
    <lineage>
        <taxon>Bacteria</taxon>
        <taxon>Pseudomonadati</taxon>
        <taxon>Pseudomonadota</taxon>
        <taxon>Gammaproteobacteria</taxon>
        <taxon>Enterobacterales</taxon>
        <taxon>Yersiniaceae</taxon>
        <taxon>Yersinia</taxon>
    </lineage>
</organism>
<keyword evidence="5" id="KW-0799">Topoisomerase</keyword>
<comment type="catalytic activity">
    <reaction evidence="1">
        <text>ATP-independent breakage of single-stranded DNA, followed by passage and rejoining.</text>
        <dbReference type="EC" id="5.6.2.1"/>
    </reaction>
</comment>
<dbReference type="SMART" id="SM00493">
    <property type="entry name" value="TOPRIM"/>
    <property type="match status" value="1"/>
</dbReference>
<dbReference type="Proteomes" id="UP000001011">
    <property type="component" value="Plasmid pYptb32953"/>
</dbReference>
<dbReference type="AlphaFoldDB" id="Q663C4"/>
<evidence type="ECO:0000256" key="9">
    <source>
        <dbReference type="ARBA" id="ARBA00031985"/>
    </source>
</evidence>
<evidence type="ECO:0000256" key="11">
    <source>
        <dbReference type="ARBA" id="ARBA00032877"/>
    </source>
</evidence>
<dbReference type="Gene3D" id="1.10.290.10">
    <property type="entry name" value="Topoisomerase I, domain 4"/>
    <property type="match status" value="1"/>
</dbReference>
<dbReference type="PATRIC" id="fig|273123.14.peg.4517"/>
<dbReference type="GO" id="GO:0003677">
    <property type="term" value="F:DNA binding"/>
    <property type="evidence" value="ECO:0007669"/>
    <property type="project" value="UniProtKB-KW"/>
</dbReference>
<dbReference type="GO" id="GO:0006281">
    <property type="term" value="P:DNA repair"/>
    <property type="evidence" value="ECO:0007669"/>
    <property type="project" value="TreeGrafter"/>
</dbReference>
<dbReference type="KEGG" id="yps:pYptb0031"/>
<reference evidence="14 15" key="1">
    <citation type="journal article" date="2004" name="Proc. Natl. Acad. Sci. U.S.A.">
        <title>Insights into the evolution of Yersinia pestis through whole-genome comparison with Yersinia pseudotuberculosis.</title>
        <authorList>
            <person name="Chain P.S.G."/>
            <person name="Carniel E."/>
            <person name="Larimer F.W."/>
            <person name="Lamerdin J."/>
            <person name="Stoutland P.O."/>
            <person name="Regala W.M."/>
            <person name="Georgescu A.M."/>
            <person name="Vergez L.M."/>
            <person name="Land M.L."/>
            <person name="Motin V.L."/>
            <person name="Brubaker R.R."/>
            <person name="Fowler J."/>
            <person name="Hinnebusch J."/>
            <person name="Marceau M."/>
            <person name="Medigue C."/>
            <person name="Simonet M."/>
            <person name="Chenal-Francisque V."/>
            <person name="Souza B."/>
            <person name="Dacheux D."/>
            <person name="Elliott J.M."/>
            <person name="Derbise A."/>
            <person name="Hauser L.J."/>
            <person name="Garcia E."/>
        </authorList>
    </citation>
    <scope>NUCLEOTIDE SEQUENCE [LARGE SCALE GENOMIC DNA]</scope>
    <source>
        <strain evidence="15">IP32953</strain>
        <plasmid evidence="15">Plasmid pYptb32953</plasmid>
    </source>
</reference>
<comment type="similarity">
    <text evidence="2">Belongs to the type IA topoisomerase family.</text>
</comment>
<dbReference type="KEGG" id="ypo:BZ17_4279"/>
<feature type="domain" description="Topo IA-type catalytic" evidence="13">
    <location>
        <begin position="149"/>
        <end position="612"/>
    </location>
</feature>
<dbReference type="GO" id="GO:0046872">
    <property type="term" value="F:metal ion binding"/>
    <property type="evidence" value="ECO:0007669"/>
    <property type="project" value="UniProtKB-KW"/>
</dbReference>
<dbReference type="SMART" id="SM00437">
    <property type="entry name" value="TOP1Ac"/>
    <property type="match status" value="1"/>
</dbReference>
<dbReference type="EMBL" id="BX936400">
    <property type="protein sequence ID" value="CAF25473.1"/>
    <property type="molecule type" value="Genomic_DNA"/>
</dbReference>
<keyword evidence="4" id="KW-0479">Metal-binding</keyword>
<dbReference type="Gene3D" id="3.40.50.140">
    <property type="match status" value="1"/>
</dbReference>
<dbReference type="PRINTS" id="PR00417">
    <property type="entry name" value="PRTPISMRASEI"/>
</dbReference>
<accession>Q663C4</accession>
<dbReference type="PROSITE" id="PS50880">
    <property type="entry name" value="TOPRIM"/>
    <property type="match status" value="1"/>
</dbReference>
<proteinExistence type="inferred from homology"/>
<dbReference type="GO" id="GO:0006310">
    <property type="term" value="P:DNA recombination"/>
    <property type="evidence" value="ECO:0007669"/>
    <property type="project" value="TreeGrafter"/>
</dbReference>
<dbReference type="PANTHER" id="PTHR11390:SF21">
    <property type="entry name" value="DNA TOPOISOMERASE 3-ALPHA"/>
    <property type="match status" value="1"/>
</dbReference>
<keyword evidence="6" id="KW-0238">DNA-binding</keyword>
<dbReference type="InterPro" id="IPR013825">
    <property type="entry name" value="Topo_IA_cen_sub2"/>
</dbReference>
<geneLocation type="plasmid" evidence="14 15">
    <name>pYptb32953</name>
</geneLocation>
<dbReference type="GO" id="GO:0043597">
    <property type="term" value="C:cytoplasmic replication fork"/>
    <property type="evidence" value="ECO:0007669"/>
    <property type="project" value="TreeGrafter"/>
</dbReference>
<evidence type="ECO:0000256" key="7">
    <source>
        <dbReference type="ARBA" id="ARBA00023235"/>
    </source>
</evidence>
<keyword evidence="14" id="KW-0614">Plasmid</keyword>
<evidence type="ECO:0000256" key="8">
    <source>
        <dbReference type="ARBA" id="ARBA00030003"/>
    </source>
</evidence>
<dbReference type="GO" id="GO:0006265">
    <property type="term" value="P:DNA topological change"/>
    <property type="evidence" value="ECO:0007669"/>
    <property type="project" value="InterPro"/>
</dbReference>
<dbReference type="InterPro" id="IPR005738">
    <property type="entry name" value="TopoIII"/>
</dbReference>
<dbReference type="InterPro" id="IPR006171">
    <property type="entry name" value="TOPRIM_dom"/>
</dbReference>
<dbReference type="Gene3D" id="1.10.460.10">
    <property type="entry name" value="Topoisomerase I, domain 2"/>
    <property type="match status" value="1"/>
</dbReference>
<gene>
    <name evidence="14" type="primary">topB</name>
    <name evidence="14" type="ordered locus">pYptb0031</name>
</gene>
<evidence type="ECO:0000259" key="12">
    <source>
        <dbReference type="PROSITE" id="PS50880"/>
    </source>
</evidence>
<dbReference type="PROSITE" id="PS52039">
    <property type="entry name" value="TOPO_IA_2"/>
    <property type="match status" value="1"/>
</dbReference>
<dbReference type="Pfam" id="PF01751">
    <property type="entry name" value="Toprim"/>
    <property type="match status" value="1"/>
</dbReference>
<name>Q663C4_YERPS</name>
<dbReference type="InterPro" id="IPR023405">
    <property type="entry name" value="Topo_IA_core_domain"/>
</dbReference>
<keyword evidence="7 14" id="KW-0413">Isomerase</keyword>
<evidence type="ECO:0000256" key="4">
    <source>
        <dbReference type="ARBA" id="ARBA00022723"/>
    </source>
</evidence>
<dbReference type="EC" id="5.6.2.1" evidence="3"/>
<evidence type="ECO:0000256" key="2">
    <source>
        <dbReference type="ARBA" id="ARBA00009446"/>
    </source>
</evidence>
<protein>
    <recommendedName>
        <fullName evidence="3">DNA topoisomerase</fullName>
        <ecNumber evidence="3">5.6.2.1</ecNumber>
    </recommendedName>
    <alternativeName>
        <fullName evidence="11">Omega-protein</fullName>
    </alternativeName>
    <alternativeName>
        <fullName evidence="10">Relaxing enzyme</fullName>
    </alternativeName>
    <alternativeName>
        <fullName evidence="8">Swivelase</fullName>
    </alternativeName>
    <alternativeName>
        <fullName evidence="9">Untwisting enzyme</fullName>
    </alternativeName>
</protein>
<dbReference type="NCBIfam" id="TIGR01056">
    <property type="entry name" value="topB"/>
    <property type="match status" value="1"/>
</dbReference>
<dbReference type="InterPro" id="IPR013826">
    <property type="entry name" value="Topo_IA_cen_sub3"/>
</dbReference>
<dbReference type="NCBIfam" id="NF005829">
    <property type="entry name" value="PRK07726.1"/>
    <property type="match status" value="1"/>
</dbReference>
<dbReference type="Pfam" id="PF01131">
    <property type="entry name" value="Topoisom_bac"/>
    <property type="match status" value="1"/>
</dbReference>
<evidence type="ECO:0000313" key="15">
    <source>
        <dbReference type="Proteomes" id="UP000001011"/>
    </source>
</evidence>
<dbReference type="InterPro" id="IPR003601">
    <property type="entry name" value="Topo_IA_2"/>
</dbReference>
<evidence type="ECO:0000259" key="13">
    <source>
        <dbReference type="PROSITE" id="PS52039"/>
    </source>
</evidence>
<dbReference type="InterPro" id="IPR013824">
    <property type="entry name" value="Topo_IA_cen_sub1"/>
</dbReference>
<dbReference type="InterPro" id="IPR000380">
    <property type="entry name" value="Topo_IA"/>
</dbReference>